<dbReference type="InterPro" id="IPR020846">
    <property type="entry name" value="MFS_dom"/>
</dbReference>
<feature type="region of interest" description="Disordered" evidence="7">
    <location>
        <begin position="415"/>
        <end position="448"/>
    </location>
</feature>
<accession>A0A2T0V9V4</accession>
<keyword evidence="11" id="KW-1185">Reference proteome</keyword>
<evidence type="ECO:0000256" key="7">
    <source>
        <dbReference type="SAM" id="MobiDB-lite"/>
    </source>
</evidence>
<dbReference type="Pfam" id="PF05977">
    <property type="entry name" value="MFS_3"/>
    <property type="match status" value="1"/>
</dbReference>
<keyword evidence="6 8" id="KW-0472">Membrane</keyword>
<dbReference type="EMBL" id="PVTL01000008">
    <property type="protein sequence ID" value="PRY66933.1"/>
    <property type="molecule type" value="Genomic_DNA"/>
</dbReference>
<organism evidence="10 11">
    <name type="scientific">Glaciihabitans tibetensis</name>
    <dbReference type="NCBI Taxonomy" id="1266600"/>
    <lineage>
        <taxon>Bacteria</taxon>
        <taxon>Bacillati</taxon>
        <taxon>Actinomycetota</taxon>
        <taxon>Actinomycetes</taxon>
        <taxon>Micrococcales</taxon>
        <taxon>Microbacteriaceae</taxon>
        <taxon>Glaciihabitans</taxon>
    </lineage>
</organism>
<feature type="domain" description="Major facilitator superfamily (MFS) profile" evidence="9">
    <location>
        <begin position="1"/>
        <end position="396"/>
    </location>
</feature>
<keyword evidence="3" id="KW-1003">Cell membrane</keyword>
<dbReference type="Proteomes" id="UP000237983">
    <property type="component" value="Unassembled WGS sequence"/>
</dbReference>
<comment type="caution">
    <text evidence="10">The sequence shown here is derived from an EMBL/GenBank/DDBJ whole genome shotgun (WGS) entry which is preliminary data.</text>
</comment>
<keyword evidence="4 8" id="KW-0812">Transmembrane</keyword>
<feature type="transmembrane region" description="Helical" evidence="8">
    <location>
        <begin position="308"/>
        <end position="330"/>
    </location>
</feature>
<proteinExistence type="predicted"/>
<feature type="transmembrane region" description="Helical" evidence="8">
    <location>
        <begin position="7"/>
        <end position="25"/>
    </location>
</feature>
<keyword evidence="5 8" id="KW-1133">Transmembrane helix</keyword>
<dbReference type="RefSeq" id="WP_245884824.1">
    <property type="nucleotide sequence ID" value="NZ_PVTL01000008.1"/>
</dbReference>
<feature type="transmembrane region" description="Helical" evidence="8">
    <location>
        <begin position="282"/>
        <end position="302"/>
    </location>
</feature>
<feature type="transmembrane region" description="Helical" evidence="8">
    <location>
        <begin position="77"/>
        <end position="101"/>
    </location>
</feature>
<dbReference type="InterPro" id="IPR010290">
    <property type="entry name" value="TM_effector"/>
</dbReference>
<dbReference type="GO" id="GO:0005886">
    <property type="term" value="C:plasma membrane"/>
    <property type="evidence" value="ECO:0007669"/>
    <property type="project" value="UniProtKB-SubCell"/>
</dbReference>
<evidence type="ECO:0000256" key="2">
    <source>
        <dbReference type="ARBA" id="ARBA00022448"/>
    </source>
</evidence>
<dbReference type="PANTHER" id="PTHR23513:SF11">
    <property type="entry name" value="STAPHYLOFERRIN A TRANSPORTER"/>
    <property type="match status" value="1"/>
</dbReference>
<dbReference type="InterPro" id="IPR036259">
    <property type="entry name" value="MFS_trans_sf"/>
</dbReference>
<dbReference type="PROSITE" id="PS50850">
    <property type="entry name" value="MFS"/>
    <property type="match status" value="1"/>
</dbReference>
<feature type="compositionally biased region" description="Basic and acidic residues" evidence="7">
    <location>
        <begin position="415"/>
        <end position="427"/>
    </location>
</feature>
<feature type="transmembrane region" description="Helical" evidence="8">
    <location>
        <begin position="342"/>
        <end position="366"/>
    </location>
</feature>
<dbReference type="Gene3D" id="1.20.1250.20">
    <property type="entry name" value="MFS general substrate transporter like domains"/>
    <property type="match status" value="1"/>
</dbReference>
<evidence type="ECO:0000256" key="3">
    <source>
        <dbReference type="ARBA" id="ARBA00022475"/>
    </source>
</evidence>
<feature type="transmembrane region" description="Helical" evidence="8">
    <location>
        <begin position="153"/>
        <end position="186"/>
    </location>
</feature>
<name>A0A2T0V9V4_9MICO</name>
<dbReference type="SUPFAM" id="SSF103473">
    <property type="entry name" value="MFS general substrate transporter"/>
    <property type="match status" value="1"/>
</dbReference>
<feature type="compositionally biased region" description="Low complexity" evidence="7">
    <location>
        <begin position="428"/>
        <end position="448"/>
    </location>
</feature>
<sequence length="448" mass="47442">MFRSLGVVNYRLWFAGALVSNVGTWMQRTAQDWVVLTELTDHDAVAVGITMALQFGPQLLLLPISGLIADRVDRRRLLMITQSAMGLLALGLGLIMVLGVAELWQVYAFALGLGVVSAIDAPARQAFVSELVTERSIPNAVALNSASFNGARLIGPALAGVLIAAIGSGWVFLLNVATFVAMLVALKAMHIKNLQPSQRAPRERGQIRAGFRYVGSRPDIVVILVIVFIIGTFGLNFTIFTATMATVEFGQGSSTYGALSSILAVGSVTGALLAARRDRPRMAVVIFSSLAFGLACLTAAVMPTLWSFAFSLVVVGLCSMTLLTSANAYVQTTSTPALRGRVMAVYMAILAGGTPVGAPLVGWVSNTFGPRWALGVAAAAGIIAGAIALTWMYVSRHLRLRFDRDATAHFSLRYDGDRRDDDQRGNPRAEVSPAAAAAEVSAATVARG</sequence>
<comment type="subcellular location">
    <subcellularLocation>
        <location evidence="1">Cell membrane</location>
        <topology evidence="1">Multi-pass membrane protein</topology>
    </subcellularLocation>
</comment>
<dbReference type="GO" id="GO:0022857">
    <property type="term" value="F:transmembrane transporter activity"/>
    <property type="evidence" value="ECO:0007669"/>
    <property type="project" value="InterPro"/>
</dbReference>
<dbReference type="AlphaFoldDB" id="A0A2T0V9V4"/>
<reference evidence="10 11" key="1">
    <citation type="submission" date="2018-03" db="EMBL/GenBank/DDBJ databases">
        <title>Genomic Encyclopedia of Type Strains, Phase III (KMG-III): the genomes of soil and plant-associated and newly described type strains.</title>
        <authorList>
            <person name="Whitman W."/>
        </authorList>
    </citation>
    <scope>NUCLEOTIDE SEQUENCE [LARGE SCALE GENOMIC DNA]</scope>
    <source>
        <strain evidence="10 11">CGMCC 1.12484</strain>
    </source>
</reference>
<dbReference type="PANTHER" id="PTHR23513">
    <property type="entry name" value="INTEGRAL MEMBRANE EFFLUX PROTEIN-RELATED"/>
    <property type="match status" value="1"/>
</dbReference>
<keyword evidence="2" id="KW-0813">Transport</keyword>
<evidence type="ECO:0000256" key="5">
    <source>
        <dbReference type="ARBA" id="ARBA00022989"/>
    </source>
</evidence>
<feature type="transmembrane region" description="Helical" evidence="8">
    <location>
        <begin position="220"/>
        <end position="244"/>
    </location>
</feature>
<protein>
    <submittedName>
        <fullName evidence="10">Putative MFS family arabinose efflux permease</fullName>
    </submittedName>
</protein>
<gene>
    <name evidence="10" type="ORF">B0I08_10814</name>
</gene>
<evidence type="ECO:0000259" key="9">
    <source>
        <dbReference type="PROSITE" id="PS50850"/>
    </source>
</evidence>
<evidence type="ECO:0000313" key="10">
    <source>
        <dbReference type="EMBL" id="PRY66933.1"/>
    </source>
</evidence>
<evidence type="ECO:0000256" key="8">
    <source>
        <dbReference type="SAM" id="Phobius"/>
    </source>
</evidence>
<evidence type="ECO:0000256" key="1">
    <source>
        <dbReference type="ARBA" id="ARBA00004651"/>
    </source>
</evidence>
<evidence type="ECO:0000256" key="6">
    <source>
        <dbReference type="ARBA" id="ARBA00023136"/>
    </source>
</evidence>
<feature type="transmembrane region" description="Helical" evidence="8">
    <location>
        <begin position="372"/>
        <end position="394"/>
    </location>
</feature>
<evidence type="ECO:0000313" key="11">
    <source>
        <dbReference type="Proteomes" id="UP000237983"/>
    </source>
</evidence>
<feature type="transmembrane region" description="Helical" evidence="8">
    <location>
        <begin position="256"/>
        <end position="275"/>
    </location>
</feature>
<evidence type="ECO:0000256" key="4">
    <source>
        <dbReference type="ARBA" id="ARBA00022692"/>
    </source>
</evidence>
<dbReference type="CDD" id="cd06173">
    <property type="entry name" value="MFS_MefA_like"/>
    <property type="match status" value="1"/>
</dbReference>
<feature type="transmembrane region" description="Helical" evidence="8">
    <location>
        <begin position="45"/>
        <end position="65"/>
    </location>
</feature>